<evidence type="ECO:0000313" key="2">
    <source>
        <dbReference type="EMBL" id="GAO98413.1"/>
    </source>
</evidence>
<dbReference type="EMBL" id="BBVC01000057">
    <property type="protein sequence ID" value="GAO98413.1"/>
    <property type="molecule type" value="Genomic_DNA"/>
</dbReference>
<evidence type="ECO:0000313" key="3">
    <source>
        <dbReference type="Proteomes" id="UP000036771"/>
    </source>
</evidence>
<protein>
    <submittedName>
        <fullName evidence="2">Uncharacterized protein</fullName>
    </submittedName>
</protein>
<sequence length="175" mass="19064">MKLKNVFFVLTAISIISTPAQSLSLNFIKRGFKHCKGVCDSSGVCNDGDKVLWCILNCDHKEGMLGSMTKQCASSSQFRATIVDLRNNMSKLSKKESQKVQTFINQQEKVIFGEASMPPQMAPPPLSGKKTPPPVASREGRRALTPQMAPSPLLGKKTPPPPPSREGRPPLSSQD</sequence>
<dbReference type="AlphaFoldDB" id="A0A0K8MDX3"/>
<evidence type="ECO:0000256" key="1">
    <source>
        <dbReference type="SAM" id="MobiDB-lite"/>
    </source>
</evidence>
<feature type="compositionally biased region" description="Pro residues" evidence="1">
    <location>
        <begin position="120"/>
        <end position="135"/>
    </location>
</feature>
<comment type="caution">
    <text evidence="2">The sequence shown here is derived from an EMBL/GenBank/DDBJ whole genome shotgun (WGS) entry which is preliminary data.</text>
</comment>
<name>A0A0K8MDX3_9PROT</name>
<keyword evidence="3" id="KW-1185">Reference proteome</keyword>
<gene>
    <name evidence="2" type="ORF">Cva_01072</name>
</gene>
<organism evidence="2 3">
    <name type="scientific">Caedimonas varicaedens</name>
    <dbReference type="NCBI Taxonomy" id="1629334"/>
    <lineage>
        <taxon>Bacteria</taxon>
        <taxon>Pseudomonadati</taxon>
        <taxon>Pseudomonadota</taxon>
        <taxon>Alphaproteobacteria</taxon>
        <taxon>Holosporales</taxon>
        <taxon>Caedimonadaceae</taxon>
        <taxon>Caedimonas</taxon>
    </lineage>
</organism>
<feature type="region of interest" description="Disordered" evidence="1">
    <location>
        <begin position="116"/>
        <end position="175"/>
    </location>
</feature>
<reference evidence="2 3" key="1">
    <citation type="submission" date="2015-03" db="EMBL/GenBank/DDBJ databases">
        <title>Caedibacter varicaedens, whole genome shotgun sequence.</title>
        <authorList>
            <person name="Suzuki H."/>
            <person name="Dapper A.L."/>
            <person name="Gibson A.K."/>
            <person name="Jackson C."/>
            <person name="Lee H."/>
            <person name="Pejaver V.R."/>
            <person name="Doak T."/>
            <person name="Lynch M."/>
        </authorList>
    </citation>
    <scope>NUCLEOTIDE SEQUENCE [LARGE SCALE GENOMIC DNA]</scope>
</reference>
<accession>A0A0K8MDX3</accession>
<proteinExistence type="predicted"/>
<dbReference type="Proteomes" id="UP000036771">
    <property type="component" value="Unassembled WGS sequence"/>
</dbReference>